<feature type="binding site" evidence="4">
    <location>
        <begin position="223"/>
        <end position="230"/>
    </location>
    <ligand>
        <name>ATP</name>
        <dbReference type="ChEBI" id="CHEBI:30616"/>
    </ligand>
</feature>
<name>A0AA46SV73_9XANT</name>
<protein>
    <recommendedName>
        <fullName evidence="1">Protein adenylyltransferase</fullName>
        <ecNumber evidence="1">2.7.7.108</ecNumber>
    </recommendedName>
    <alternativeName>
        <fullName evidence="1">AMPylator</fullName>
    </alternativeName>
</protein>
<dbReference type="GO" id="GO:0000287">
    <property type="term" value="F:magnesium ion binding"/>
    <property type="evidence" value="ECO:0007669"/>
    <property type="project" value="UniProtKB-UniRule"/>
</dbReference>
<dbReference type="Proteomes" id="UP001164392">
    <property type="component" value="Chromosome"/>
</dbReference>
<keyword evidence="1 2" id="KW-0067">ATP-binding</keyword>
<organism evidence="6 7">
    <name type="scientific">Xanthomonas sacchari</name>
    <dbReference type="NCBI Taxonomy" id="56458"/>
    <lineage>
        <taxon>Bacteria</taxon>
        <taxon>Pseudomonadati</taxon>
        <taxon>Pseudomonadota</taxon>
        <taxon>Gammaproteobacteria</taxon>
        <taxon>Lysobacterales</taxon>
        <taxon>Lysobacteraceae</taxon>
        <taxon>Xanthomonas</taxon>
    </lineage>
</organism>
<keyword evidence="1" id="KW-0808">Transferase</keyword>
<keyword evidence="1 2" id="KW-0547">Nucleotide-binding</keyword>
<keyword evidence="1" id="KW-0548">Nucleotidyltransferase</keyword>
<dbReference type="InterPro" id="IPR040198">
    <property type="entry name" value="Fido_containing"/>
</dbReference>
<evidence type="ECO:0000256" key="2">
    <source>
        <dbReference type="PIRSR" id="PIRSR038925-1"/>
    </source>
</evidence>
<dbReference type="InterPro" id="IPR036597">
    <property type="entry name" value="Fido-like_dom_sf"/>
</dbReference>
<feature type="binding site" evidence="2">
    <location>
        <position position="219"/>
    </location>
    <ligand>
        <name>ATP</name>
        <dbReference type="ChEBI" id="CHEBI:30616"/>
    </ligand>
</feature>
<dbReference type="InterPro" id="IPR025758">
    <property type="entry name" value="Fic/DOC_N"/>
</dbReference>
<dbReference type="PANTHER" id="PTHR13504:SF38">
    <property type="entry name" value="FIDO DOMAIN-CONTAINING PROTEIN"/>
    <property type="match status" value="1"/>
</dbReference>
<dbReference type="Gene3D" id="1.10.3290.10">
    <property type="entry name" value="Fido-like domain"/>
    <property type="match status" value="1"/>
</dbReference>
<dbReference type="AlphaFoldDB" id="A0AA46SV73"/>
<evidence type="ECO:0000256" key="3">
    <source>
        <dbReference type="PIRSR" id="PIRSR640198-1"/>
    </source>
</evidence>
<dbReference type="EMBL" id="CP099534">
    <property type="protein sequence ID" value="UYK89104.1"/>
    <property type="molecule type" value="Genomic_DNA"/>
</dbReference>
<dbReference type="InterPro" id="IPR003812">
    <property type="entry name" value="Fido"/>
</dbReference>
<evidence type="ECO:0000256" key="4">
    <source>
        <dbReference type="PIRSR" id="PIRSR640198-2"/>
    </source>
</evidence>
<dbReference type="GO" id="GO:0005524">
    <property type="term" value="F:ATP binding"/>
    <property type="evidence" value="ECO:0007669"/>
    <property type="project" value="UniProtKB-UniRule"/>
</dbReference>
<feature type="active site" evidence="3">
    <location>
        <position position="219"/>
    </location>
</feature>
<reference evidence="6" key="1">
    <citation type="submission" date="2022-06" db="EMBL/GenBank/DDBJ databases">
        <title>Dynamics of rice microbiomes reveals core vertical transmitted seed endophytes.</title>
        <authorList>
            <person name="Liao K."/>
            <person name="Zhang X."/>
        </authorList>
    </citation>
    <scope>NUCLEOTIDE SEQUENCE</scope>
    <source>
        <strain evidence="6">JR3-14</strain>
    </source>
</reference>
<evidence type="ECO:0000313" key="6">
    <source>
        <dbReference type="EMBL" id="UYK89104.1"/>
    </source>
</evidence>
<comment type="function">
    <text evidence="1">Adenylyltransferase that mediates the addition of adenosine 5'-monophosphate (AMP) to specific residues of target proteins.</text>
</comment>
<comment type="subunit">
    <text evidence="1">Homodimer.</text>
</comment>
<dbReference type="Pfam" id="PF02661">
    <property type="entry name" value="Fic"/>
    <property type="match status" value="1"/>
</dbReference>
<dbReference type="RefSeq" id="WP_192578980.1">
    <property type="nucleotide sequence ID" value="NZ_CP099532.1"/>
</dbReference>
<sequence length="390" mass="42972">MSSRRCTGHYVPGSLAGSRYQAFVPDPLPPEPPLQLAAPLLIARKEQADQALGRLDGITLMLPDPELFLYHYVRKEAVLSSQIEGTQSSLSDLLLFELDEAPGVPLDDVEEVSNYVAALNHGLRRLREDDFPLSLRLIREMHALLLQGGRGAGKRPGEFRSGQVWIGGASPALAHFVPPPPEALDAVLAAFERFLHAPGRDVSPMVKAALAHVQFETIHPFSDGNGRLGRLLIALILCNEGVLRAPSLYLSLFFKRHRARYYERLNAVRTEGDWEGWLDFFLEGVADTAQQAVSTAQRLLALLAADRTRIAGLGTRAGNVGLVYEQFARRVLLGVPQVQPHLPLSAPTIRAAIRTLQDLDIVNELTGQQRHRVFAYQAYLDILSEGAQPL</sequence>
<feature type="binding site" evidence="2">
    <location>
        <position position="261"/>
    </location>
    <ligand>
        <name>ATP</name>
        <dbReference type="ChEBI" id="CHEBI:30616"/>
    </ligand>
</feature>
<evidence type="ECO:0000313" key="7">
    <source>
        <dbReference type="Proteomes" id="UP001164392"/>
    </source>
</evidence>
<gene>
    <name evidence="6" type="ORF">NG824_01175</name>
</gene>
<proteinExistence type="predicted"/>
<feature type="binding site" evidence="2">
    <location>
        <position position="84"/>
    </location>
    <ligand>
        <name>ATP</name>
        <dbReference type="ChEBI" id="CHEBI:30616"/>
    </ligand>
</feature>
<dbReference type="InterPro" id="IPR026287">
    <property type="entry name" value="SoFic-like"/>
</dbReference>
<feature type="domain" description="Fido" evidence="5">
    <location>
        <begin position="133"/>
        <end position="283"/>
    </location>
</feature>
<feature type="binding site" evidence="4">
    <location>
        <begin position="261"/>
        <end position="262"/>
    </location>
    <ligand>
        <name>ATP</name>
        <dbReference type="ChEBI" id="CHEBI:30616"/>
    </ligand>
</feature>
<evidence type="ECO:0000256" key="1">
    <source>
        <dbReference type="PIRNR" id="PIRNR038925"/>
    </source>
</evidence>
<accession>A0AA46SV73</accession>
<comment type="catalytic activity">
    <reaction evidence="1">
        <text>L-tyrosyl-[protein] + ATP = O-(5'-adenylyl)-L-tyrosyl-[protein] + diphosphate</text>
        <dbReference type="Rhea" id="RHEA:54288"/>
        <dbReference type="Rhea" id="RHEA-COMP:10136"/>
        <dbReference type="Rhea" id="RHEA-COMP:13846"/>
        <dbReference type="ChEBI" id="CHEBI:30616"/>
        <dbReference type="ChEBI" id="CHEBI:33019"/>
        <dbReference type="ChEBI" id="CHEBI:46858"/>
        <dbReference type="ChEBI" id="CHEBI:83624"/>
        <dbReference type="EC" id="2.7.7.108"/>
    </reaction>
</comment>
<dbReference type="PANTHER" id="PTHR13504">
    <property type="entry name" value="FIDO DOMAIN-CONTAINING PROTEIN DDB_G0283145"/>
    <property type="match status" value="1"/>
</dbReference>
<comment type="catalytic activity">
    <reaction evidence="1">
        <text>L-threonyl-[protein] + ATP = 3-O-(5'-adenylyl)-L-threonyl-[protein] + diphosphate</text>
        <dbReference type="Rhea" id="RHEA:54292"/>
        <dbReference type="Rhea" id="RHEA-COMP:11060"/>
        <dbReference type="Rhea" id="RHEA-COMP:13847"/>
        <dbReference type="ChEBI" id="CHEBI:30013"/>
        <dbReference type="ChEBI" id="CHEBI:30616"/>
        <dbReference type="ChEBI" id="CHEBI:33019"/>
        <dbReference type="ChEBI" id="CHEBI:138113"/>
        <dbReference type="EC" id="2.7.7.108"/>
    </reaction>
</comment>
<dbReference type="PROSITE" id="PS51459">
    <property type="entry name" value="FIDO"/>
    <property type="match status" value="1"/>
</dbReference>
<dbReference type="EC" id="2.7.7.108" evidence="1"/>
<dbReference type="PIRSF" id="PIRSF038925">
    <property type="entry name" value="AMP-prot_trans"/>
    <property type="match status" value="1"/>
</dbReference>
<feature type="binding site" evidence="2">
    <location>
        <begin position="224"/>
        <end position="230"/>
    </location>
    <ligand>
        <name>ATP</name>
        <dbReference type="ChEBI" id="CHEBI:30616"/>
    </ligand>
</feature>
<dbReference type="GO" id="GO:0070733">
    <property type="term" value="F:AMPylase activity"/>
    <property type="evidence" value="ECO:0007669"/>
    <property type="project" value="UniProtKB-UniRule"/>
</dbReference>
<dbReference type="Pfam" id="PF13784">
    <property type="entry name" value="Fic_N"/>
    <property type="match status" value="1"/>
</dbReference>
<dbReference type="GO" id="GO:0042803">
    <property type="term" value="F:protein homodimerization activity"/>
    <property type="evidence" value="ECO:0007669"/>
    <property type="project" value="UniProtKB-UniRule"/>
</dbReference>
<dbReference type="SUPFAM" id="SSF140931">
    <property type="entry name" value="Fic-like"/>
    <property type="match status" value="1"/>
</dbReference>
<evidence type="ECO:0000259" key="5">
    <source>
        <dbReference type="PROSITE" id="PS51459"/>
    </source>
</evidence>